<comment type="subcellular location">
    <subcellularLocation>
        <location evidence="1">Membrane</location>
        <topology evidence="1">Multi-pass membrane protein</topology>
    </subcellularLocation>
</comment>
<feature type="repeat" description="ANK" evidence="12">
    <location>
        <begin position="208"/>
        <end position="240"/>
    </location>
</feature>
<feature type="transmembrane region" description="Helical" evidence="14">
    <location>
        <begin position="1021"/>
        <end position="1046"/>
    </location>
</feature>
<feature type="domain" description="Ion transport" evidence="15">
    <location>
        <begin position="858"/>
        <end position="1051"/>
    </location>
</feature>
<feature type="transmembrane region" description="Helical" evidence="14">
    <location>
        <begin position="919"/>
        <end position="942"/>
    </location>
</feature>
<keyword evidence="5" id="KW-0677">Repeat</keyword>
<dbReference type="PRINTS" id="PR01415">
    <property type="entry name" value="ANKYRIN"/>
</dbReference>
<feature type="repeat" description="ANK" evidence="12">
    <location>
        <begin position="526"/>
        <end position="558"/>
    </location>
</feature>
<keyword evidence="9 14" id="KW-0472">Membrane</keyword>
<feature type="repeat" description="ANK" evidence="12">
    <location>
        <begin position="175"/>
        <end position="207"/>
    </location>
</feature>
<evidence type="ECO:0000256" key="11">
    <source>
        <dbReference type="ARBA" id="ARBA00023303"/>
    </source>
</evidence>
<feature type="repeat" description="ANK" evidence="12">
    <location>
        <begin position="457"/>
        <end position="489"/>
    </location>
</feature>
<evidence type="ECO:0000256" key="8">
    <source>
        <dbReference type="ARBA" id="ARBA00023065"/>
    </source>
</evidence>
<feature type="repeat" description="ANK" evidence="12">
    <location>
        <begin position="592"/>
        <end position="624"/>
    </location>
</feature>
<sequence length="1195" mass="135787">MVLPRRDRHSRGFRKSQSILSLRGTNQSMFVSHWGSMSAAPSQTSVAMVSAPHKPRRLAVTRDATGLRSTAHAESEFQACKKLGDKELSERIQSTPGLGKLQDQQNEQHLIHWCVVTERPLSVIAICTSKPSRDEVNAKDSRGRTPLHLAVIGELEYMTSLLLNLGASTTITDNSTMMPIHHAANIGNTDILSSLIEKSDDVDIGGDGGYTALHFAAAADHVECIELLLQHKASVMVRSSNGTYPVHVAARCGAARALQAIIEGAELQGIDHRLILTLKDREGQLPIHNAVNNGAAESVIVCLKFGSSLLSKKDSGSTPVHYAAKQGNLELLKTMYDFSVDTFKEALQLTDITGRSPLHWASIFDHSEVVKYLIKMSNVNTFDINKQTPLLSAASNACWETLAVLLTHKETNTEVIDLKERNALHLAVIQRMNLQERLQVWKQVHDISRSCNEQDRTGSTPLHYAAWNGRVRDVQALLSLGARTNVRNKLRQNPFHVACKNGCYDVCLLLLNDIDGSRLKNEQDESGESPLHMAAAEGYTPIVNILLQRGAVISKSKKMNTALHLAAAGGHIPCVHSLLSVHQDLLDIEDIDGNTALHLAAANGHAITVSLLLRAGAEISYNSFGKCFYDDALTMGYKSVLEVCIHHERWQEILSVFSQYHGQLILGLIHFLPHCCITAFDKCVNTSSNDKNSPNYEVKYNFRYLQLGEEYTSFAKVHKLRYSPLLPIELMLQHKRDECLRHELVTVYLHQKWKSYGRVVNFLDLCIYCLFLGSLTIFVMTHEPLNHFHNDTKVFRHVTWFKAVKSRTGVEGFVQTESNTMGFNYTDKSEFNYNDLWFPPEAGVYEISFFSKICLLIVCLYSASLICKDLMQMMSLGLEYLRDVSLYLELTTYVTSFYFAFPFLFGYSTHTQWEAASVAIFLSWFNFLVLCQRFQFVGLYIVMYMEIMKTLLQILFIFLVLIIAFGLSFFILLSTEKLKTNDTPLLSMYRMLILLFEIDYIHTVLNPYFDKRSETMHFPYLTFAFMALFLLFMPVLLVNLMIGLAVGDIQSVLRFAHQQKLHTQVHFHTKLERKLPFLMNLTPETLTVKPNKVDNSIKTWLMYFIGLKPLFKYKHDYTSPLISNTDRMIQSMTQMQREIDQLKSYMKQIMRKLEVAQDEYNNYSDPFDEMIMDFTADNHFSPDMHFVPLKNRKNL</sequence>
<dbReference type="Pfam" id="PF13857">
    <property type="entry name" value="Ank_5"/>
    <property type="match status" value="1"/>
</dbReference>
<evidence type="ECO:0000313" key="16">
    <source>
        <dbReference type="EMBL" id="KAK3783323.1"/>
    </source>
</evidence>
<evidence type="ECO:0000256" key="10">
    <source>
        <dbReference type="ARBA" id="ARBA00023180"/>
    </source>
</evidence>
<evidence type="ECO:0000256" key="4">
    <source>
        <dbReference type="ARBA" id="ARBA00022692"/>
    </source>
</evidence>
<accession>A0AAE1A8K8</accession>
<feature type="coiled-coil region" evidence="13">
    <location>
        <begin position="1132"/>
        <end position="1159"/>
    </location>
</feature>
<comment type="caution">
    <text evidence="16">The sequence shown here is derived from an EMBL/GenBank/DDBJ whole genome shotgun (WGS) entry which is preliminary data.</text>
</comment>
<keyword evidence="11" id="KW-0407">Ion channel</keyword>
<feature type="transmembrane region" description="Helical" evidence="14">
    <location>
        <begin position="954"/>
        <end position="975"/>
    </location>
</feature>
<feature type="repeat" description="ANK" evidence="12">
    <location>
        <begin position="315"/>
        <end position="341"/>
    </location>
</feature>
<evidence type="ECO:0000256" key="14">
    <source>
        <dbReference type="SAM" id="Phobius"/>
    </source>
</evidence>
<dbReference type="GO" id="GO:0005216">
    <property type="term" value="F:monoatomic ion channel activity"/>
    <property type="evidence" value="ECO:0007669"/>
    <property type="project" value="InterPro"/>
</dbReference>
<dbReference type="PROSITE" id="PS50297">
    <property type="entry name" value="ANK_REP_REGION"/>
    <property type="match status" value="7"/>
</dbReference>
<evidence type="ECO:0000256" key="12">
    <source>
        <dbReference type="PROSITE-ProRule" id="PRU00023"/>
    </source>
</evidence>
<dbReference type="InterPro" id="IPR005821">
    <property type="entry name" value="Ion_trans_dom"/>
</dbReference>
<evidence type="ECO:0000256" key="7">
    <source>
        <dbReference type="ARBA" id="ARBA00023043"/>
    </source>
</evidence>
<feature type="transmembrane region" description="Helical" evidence="14">
    <location>
        <begin position="886"/>
        <end position="907"/>
    </location>
</feature>
<keyword evidence="6 14" id="KW-1133">Transmembrane helix</keyword>
<dbReference type="Proteomes" id="UP001283361">
    <property type="component" value="Unassembled WGS sequence"/>
</dbReference>
<keyword evidence="13" id="KW-0175">Coiled coil</keyword>
<dbReference type="EMBL" id="JAWDGP010002420">
    <property type="protein sequence ID" value="KAK3783323.1"/>
    <property type="molecule type" value="Genomic_DNA"/>
</dbReference>
<dbReference type="PROSITE" id="PS50088">
    <property type="entry name" value="ANK_REPEAT"/>
    <property type="match status" value="8"/>
</dbReference>
<dbReference type="InterPro" id="IPR002110">
    <property type="entry name" value="Ankyrin_rpt"/>
</dbReference>
<keyword evidence="8" id="KW-0406">Ion transport</keyword>
<keyword evidence="10" id="KW-0325">Glycoprotein</keyword>
<keyword evidence="2" id="KW-0813">Transport</keyword>
<dbReference type="Pfam" id="PF00520">
    <property type="entry name" value="Ion_trans"/>
    <property type="match status" value="1"/>
</dbReference>
<dbReference type="SMART" id="SM00248">
    <property type="entry name" value="ANK"/>
    <property type="match status" value="13"/>
</dbReference>
<protein>
    <recommendedName>
        <fullName evidence="15">Ion transport domain-containing protein</fullName>
    </recommendedName>
</protein>
<gene>
    <name evidence="16" type="ORF">RRG08_044332</name>
</gene>
<evidence type="ECO:0000256" key="2">
    <source>
        <dbReference type="ARBA" id="ARBA00022448"/>
    </source>
</evidence>
<feature type="transmembrane region" description="Helical" evidence="14">
    <location>
        <begin position="759"/>
        <end position="780"/>
    </location>
</feature>
<feature type="repeat" description="ANK" evidence="12">
    <location>
        <begin position="142"/>
        <end position="174"/>
    </location>
</feature>
<evidence type="ECO:0000256" key="5">
    <source>
        <dbReference type="ARBA" id="ARBA00022737"/>
    </source>
</evidence>
<keyword evidence="7 12" id="KW-0040">ANK repeat</keyword>
<dbReference type="PANTHER" id="PTHR47143:SF1">
    <property type="entry name" value="ION_TRANS DOMAIN-CONTAINING PROTEIN"/>
    <property type="match status" value="1"/>
</dbReference>
<keyword evidence="4 14" id="KW-0812">Transmembrane</keyword>
<evidence type="ECO:0000256" key="13">
    <source>
        <dbReference type="SAM" id="Coils"/>
    </source>
</evidence>
<keyword evidence="3" id="KW-0716">Sensory transduction</keyword>
<evidence type="ECO:0000313" key="17">
    <source>
        <dbReference type="Proteomes" id="UP001283361"/>
    </source>
</evidence>
<evidence type="ECO:0000256" key="3">
    <source>
        <dbReference type="ARBA" id="ARBA00022606"/>
    </source>
</evidence>
<feature type="repeat" description="ANK" evidence="12">
    <location>
        <begin position="353"/>
        <end position="375"/>
    </location>
</feature>
<reference evidence="16" key="1">
    <citation type="journal article" date="2023" name="G3 (Bethesda)">
        <title>A reference genome for the long-term kleptoplast-retaining sea slug Elysia crispata morphotype clarki.</title>
        <authorList>
            <person name="Eastman K.E."/>
            <person name="Pendleton A.L."/>
            <person name="Shaikh M.A."/>
            <person name="Suttiyut T."/>
            <person name="Ogas R."/>
            <person name="Tomko P."/>
            <person name="Gavelis G."/>
            <person name="Widhalm J.R."/>
            <person name="Wisecaver J.H."/>
        </authorList>
    </citation>
    <scope>NUCLEOTIDE SEQUENCE</scope>
    <source>
        <strain evidence="16">ECLA1</strain>
    </source>
</reference>
<dbReference type="InterPro" id="IPR052076">
    <property type="entry name" value="TRP_cation_channel"/>
</dbReference>
<dbReference type="PANTHER" id="PTHR47143">
    <property type="entry name" value="TRANSIENT RECEPTOR POTENTIAL CATION CHANNEL PROTEIN PAINLESS"/>
    <property type="match status" value="1"/>
</dbReference>
<evidence type="ECO:0000259" key="15">
    <source>
        <dbReference type="Pfam" id="PF00520"/>
    </source>
</evidence>
<dbReference type="GO" id="GO:1902495">
    <property type="term" value="C:transmembrane transporter complex"/>
    <property type="evidence" value="ECO:0007669"/>
    <property type="project" value="TreeGrafter"/>
</dbReference>
<feature type="transmembrane region" description="Helical" evidence="14">
    <location>
        <begin position="987"/>
        <end position="1009"/>
    </location>
</feature>
<keyword evidence="17" id="KW-1185">Reference proteome</keyword>
<evidence type="ECO:0000256" key="6">
    <source>
        <dbReference type="ARBA" id="ARBA00022989"/>
    </source>
</evidence>
<evidence type="ECO:0000256" key="9">
    <source>
        <dbReference type="ARBA" id="ARBA00023136"/>
    </source>
</evidence>
<dbReference type="Gene3D" id="1.25.40.20">
    <property type="entry name" value="Ankyrin repeat-containing domain"/>
    <property type="match status" value="3"/>
</dbReference>
<dbReference type="AlphaFoldDB" id="A0AAE1A8K8"/>
<proteinExistence type="predicted"/>
<organism evidence="16 17">
    <name type="scientific">Elysia crispata</name>
    <name type="common">lettuce slug</name>
    <dbReference type="NCBI Taxonomy" id="231223"/>
    <lineage>
        <taxon>Eukaryota</taxon>
        <taxon>Metazoa</taxon>
        <taxon>Spiralia</taxon>
        <taxon>Lophotrochozoa</taxon>
        <taxon>Mollusca</taxon>
        <taxon>Gastropoda</taxon>
        <taxon>Heterobranchia</taxon>
        <taxon>Euthyneura</taxon>
        <taxon>Panpulmonata</taxon>
        <taxon>Sacoglossa</taxon>
        <taxon>Placobranchoidea</taxon>
        <taxon>Plakobranchidae</taxon>
        <taxon>Elysia</taxon>
    </lineage>
</organism>
<evidence type="ECO:0000256" key="1">
    <source>
        <dbReference type="ARBA" id="ARBA00004141"/>
    </source>
</evidence>
<dbReference type="Pfam" id="PF00023">
    <property type="entry name" value="Ank"/>
    <property type="match status" value="1"/>
</dbReference>
<feature type="transmembrane region" description="Helical" evidence="14">
    <location>
        <begin position="847"/>
        <end position="866"/>
    </location>
</feature>
<name>A0AAE1A8K8_9GAST</name>
<dbReference type="SUPFAM" id="SSF48403">
    <property type="entry name" value="Ankyrin repeat"/>
    <property type="match status" value="2"/>
</dbReference>
<dbReference type="Pfam" id="PF12796">
    <property type="entry name" value="Ank_2"/>
    <property type="match status" value="4"/>
</dbReference>
<dbReference type="InterPro" id="IPR036770">
    <property type="entry name" value="Ankyrin_rpt-contain_sf"/>
</dbReference>